<evidence type="ECO:0000313" key="2">
    <source>
        <dbReference type="Proteomes" id="UP000078343"/>
    </source>
</evidence>
<gene>
    <name evidence="1" type="ORF">AYL99_05545</name>
</gene>
<evidence type="ECO:0000313" key="1">
    <source>
        <dbReference type="EMBL" id="OAP60543.1"/>
    </source>
</evidence>
<dbReference type="Proteomes" id="UP000078343">
    <property type="component" value="Unassembled WGS sequence"/>
</dbReference>
<accession>A0A178ZMY0</accession>
<dbReference type="AlphaFoldDB" id="A0A178ZMY0"/>
<protein>
    <recommendedName>
        <fullName evidence="3">C2H2-type domain-containing protein</fullName>
    </recommendedName>
</protein>
<evidence type="ECO:0008006" key="3">
    <source>
        <dbReference type="Google" id="ProtNLM"/>
    </source>
</evidence>
<reference evidence="1 2" key="1">
    <citation type="submission" date="2016-04" db="EMBL/GenBank/DDBJ databases">
        <title>Draft genome of Fonsecaea erecta CBS 125763.</title>
        <authorList>
            <person name="Weiss V.A."/>
            <person name="Vicente V.A."/>
            <person name="Raittz R.T."/>
            <person name="Moreno L.F."/>
            <person name="De Souza E.M."/>
            <person name="Pedrosa F.O."/>
            <person name="Steffens M.B."/>
            <person name="Faoro H."/>
            <person name="Tadra-Sfeir M.Z."/>
            <person name="Najafzadeh M.J."/>
            <person name="Felipe M.S."/>
            <person name="Teixeira M."/>
            <person name="Sun J."/>
            <person name="Xi L."/>
            <person name="Gomes R."/>
            <person name="De Azevedo C.M."/>
            <person name="Salgado C.G."/>
            <person name="Da Silva M.B."/>
            <person name="Nascimento M.F."/>
            <person name="Queiroz-Telles F."/>
            <person name="Attili D.S."/>
            <person name="Gorbushina A."/>
        </authorList>
    </citation>
    <scope>NUCLEOTIDE SEQUENCE [LARGE SCALE GENOMIC DNA]</scope>
    <source>
        <strain evidence="1 2">CBS 125763</strain>
    </source>
</reference>
<name>A0A178ZMY0_9EURO</name>
<dbReference type="RefSeq" id="XP_018693910.1">
    <property type="nucleotide sequence ID" value="XM_018837057.1"/>
</dbReference>
<keyword evidence="2" id="KW-1185">Reference proteome</keyword>
<comment type="caution">
    <text evidence="1">The sequence shown here is derived from an EMBL/GenBank/DDBJ whole genome shotgun (WGS) entry which is preliminary data.</text>
</comment>
<dbReference type="OrthoDB" id="4155372at2759"/>
<dbReference type="EMBL" id="LVYI01000004">
    <property type="protein sequence ID" value="OAP60543.1"/>
    <property type="molecule type" value="Genomic_DNA"/>
</dbReference>
<organism evidence="1 2">
    <name type="scientific">Fonsecaea erecta</name>
    <dbReference type="NCBI Taxonomy" id="1367422"/>
    <lineage>
        <taxon>Eukaryota</taxon>
        <taxon>Fungi</taxon>
        <taxon>Dikarya</taxon>
        <taxon>Ascomycota</taxon>
        <taxon>Pezizomycotina</taxon>
        <taxon>Eurotiomycetes</taxon>
        <taxon>Chaetothyriomycetidae</taxon>
        <taxon>Chaetothyriales</taxon>
        <taxon>Herpotrichiellaceae</taxon>
        <taxon>Fonsecaea</taxon>
    </lineage>
</organism>
<proteinExistence type="predicted"/>
<dbReference type="GeneID" id="30009713"/>
<sequence>MAADILDPGLMPPPPPGPITIRQALDDLQVTLNQIRRKLRTLIDWYIFPDVVPNSIQAYDPRLQILQTRLKSLATIDFQRLPYLIDGADDLASQYLNQIVDQLLSSVRGIQTIFVEHYDRDLQERRPFGTIWETLLYRQDQIKQLPILCPSIPRRAAPEDLRPAELGNFCPGALGISNHRDRGRIAFVEKKELNDENRRKLKAFGGAFLNWQCAECACKVRYHVASSTNSNIHNTDEIRDHPGLDVQYRSSFLAKCHLYLPPSEKTTSNSLSIIPTSSSNNSRRDSYSSMAKYGCVFCFAMGLELERSFTAFVTVREFAEHLAHEHRRPLPPSLLIHRYAVAVDGKTVVGGRWDLNFL</sequence>
<dbReference type="STRING" id="1367422.A0A178ZMY0"/>